<evidence type="ECO:0000313" key="2">
    <source>
        <dbReference type="EMBL" id="CAH1725660.1"/>
    </source>
</evidence>
<evidence type="ECO:0000313" key="3">
    <source>
        <dbReference type="Proteomes" id="UP001154329"/>
    </source>
</evidence>
<keyword evidence="3" id="KW-1185">Reference proteome</keyword>
<dbReference type="SUPFAM" id="SSF54236">
    <property type="entry name" value="Ubiquitin-like"/>
    <property type="match status" value="1"/>
</dbReference>
<accession>A0A9P0J3X1</accession>
<dbReference type="PANTHER" id="PTHR10562">
    <property type="entry name" value="SMALL UBIQUITIN-RELATED MODIFIER"/>
    <property type="match status" value="1"/>
</dbReference>
<dbReference type="AlphaFoldDB" id="A0A9P0J3X1"/>
<dbReference type="EMBL" id="OU899035">
    <property type="protein sequence ID" value="CAH1725660.1"/>
    <property type="molecule type" value="Genomic_DNA"/>
</dbReference>
<protein>
    <recommendedName>
        <fullName evidence="1">Rad60/SUMO-like domain-containing protein</fullName>
    </recommendedName>
</protein>
<dbReference type="Gene3D" id="3.10.20.90">
    <property type="entry name" value="Phosphatidylinositol 3-kinase Catalytic Subunit, Chain A, domain 1"/>
    <property type="match status" value="1"/>
</dbReference>
<feature type="domain" description="Rad60/SUMO-like" evidence="1">
    <location>
        <begin position="13"/>
        <end position="82"/>
    </location>
</feature>
<proteinExistence type="predicted"/>
<reference evidence="2" key="2">
    <citation type="submission" date="2022-10" db="EMBL/GenBank/DDBJ databases">
        <authorList>
            <consortium name="ENA_rothamsted_submissions"/>
            <consortium name="culmorum"/>
            <person name="King R."/>
        </authorList>
    </citation>
    <scope>NUCLEOTIDE SEQUENCE</scope>
</reference>
<sequence length="88" mass="10033">MDVHRAQDATEYMNLKILGHDNSVTPFKIKKHALLIKCLKTYFKIIGLDRVSVIFSFDGHRIIKTDTPSSLEMKEGDVIEVFLRQIGG</sequence>
<organism evidence="2 3">
    <name type="scientific">Aphis gossypii</name>
    <name type="common">Cotton aphid</name>
    <dbReference type="NCBI Taxonomy" id="80765"/>
    <lineage>
        <taxon>Eukaryota</taxon>
        <taxon>Metazoa</taxon>
        <taxon>Ecdysozoa</taxon>
        <taxon>Arthropoda</taxon>
        <taxon>Hexapoda</taxon>
        <taxon>Insecta</taxon>
        <taxon>Pterygota</taxon>
        <taxon>Neoptera</taxon>
        <taxon>Paraneoptera</taxon>
        <taxon>Hemiptera</taxon>
        <taxon>Sternorrhyncha</taxon>
        <taxon>Aphidomorpha</taxon>
        <taxon>Aphidoidea</taxon>
        <taxon>Aphididae</taxon>
        <taxon>Aphidini</taxon>
        <taxon>Aphis</taxon>
        <taxon>Aphis</taxon>
    </lineage>
</organism>
<reference evidence="2" key="1">
    <citation type="submission" date="2022-02" db="EMBL/GenBank/DDBJ databases">
        <authorList>
            <person name="King R."/>
        </authorList>
    </citation>
    <scope>NUCLEOTIDE SEQUENCE</scope>
</reference>
<evidence type="ECO:0000259" key="1">
    <source>
        <dbReference type="Pfam" id="PF11976"/>
    </source>
</evidence>
<dbReference type="Proteomes" id="UP001154329">
    <property type="component" value="Chromosome 2"/>
</dbReference>
<dbReference type="InterPro" id="IPR022617">
    <property type="entry name" value="Rad60/SUMO-like_dom"/>
</dbReference>
<dbReference type="InterPro" id="IPR029071">
    <property type="entry name" value="Ubiquitin-like_domsf"/>
</dbReference>
<name>A0A9P0J3X1_APHGO</name>
<gene>
    <name evidence="2" type="ORF">APHIGO_LOCUS6698</name>
</gene>
<dbReference type="Pfam" id="PF11976">
    <property type="entry name" value="Rad60-SLD"/>
    <property type="match status" value="1"/>
</dbReference>